<keyword evidence="6" id="KW-0539">Nucleus</keyword>
<keyword evidence="12" id="KW-1185">Reference proteome</keyword>
<dbReference type="GO" id="GO:0009378">
    <property type="term" value="F:four-way junction helicase activity"/>
    <property type="evidence" value="ECO:0007669"/>
    <property type="project" value="TreeGrafter"/>
</dbReference>
<dbReference type="GO" id="GO:0005737">
    <property type="term" value="C:cytoplasm"/>
    <property type="evidence" value="ECO:0007669"/>
    <property type="project" value="TreeGrafter"/>
</dbReference>
<evidence type="ECO:0000256" key="3">
    <source>
        <dbReference type="ARBA" id="ARBA00022840"/>
    </source>
</evidence>
<dbReference type="GO" id="GO:0003677">
    <property type="term" value="F:DNA binding"/>
    <property type="evidence" value="ECO:0007669"/>
    <property type="project" value="UniProtKB-KW"/>
</dbReference>
<feature type="domain" description="Helicase C-terminal" evidence="10">
    <location>
        <begin position="249"/>
        <end position="399"/>
    </location>
</feature>
<dbReference type="Pfam" id="PF00271">
    <property type="entry name" value="Helicase_C"/>
    <property type="match status" value="1"/>
</dbReference>
<dbReference type="GO" id="GO:0000724">
    <property type="term" value="P:double-strand break repair via homologous recombination"/>
    <property type="evidence" value="ECO:0007669"/>
    <property type="project" value="TreeGrafter"/>
</dbReference>
<reference evidence="11 12" key="1">
    <citation type="journal article" date="2012" name="Science">
        <title>The Paleozoic origin of enzymatic lignin decomposition reconstructed from 31 fungal genomes.</title>
        <authorList>
            <person name="Floudas D."/>
            <person name="Binder M."/>
            <person name="Riley R."/>
            <person name="Barry K."/>
            <person name="Blanchette R.A."/>
            <person name="Henrissat B."/>
            <person name="Martinez A.T."/>
            <person name="Otillar R."/>
            <person name="Spatafora J.W."/>
            <person name="Yadav J.S."/>
            <person name="Aerts A."/>
            <person name="Benoit I."/>
            <person name="Boyd A."/>
            <person name="Carlson A."/>
            <person name="Copeland A."/>
            <person name="Coutinho P.M."/>
            <person name="de Vries R.P."/>
            <person name="Ferreira P."/>
            <person name="Findley K."/>
            <person name="Foster B."/>
            <person name="Gaskell J."/>
            <person name="Glotzer D."/>
            <person name="Gorecki P."/>
            <person name="Heitman J."/>
            <person name="Hesse C."/>
            <person name="Hori C."/>
            <person name="Igarashi K."/>
            <person name="Jurgens J.A."/>
            <person name="Kallen N."/>
            <person name="Kersten P."/>
            <person name="Kohler A."/>
            <person name="Kuees U."/>
            <person name="Kumar T.K.A."/>
            <person name="Kuo A."/>
            <person name="LaButti K."/>
            <person name="Larrondo L.F."/>
            <person name="Lindquist E."/>
            <person name="Ling A."/>
            <person name="Lombard V."/>
            <person name="Lucas S."/>
            <person name="Lundell T."/>
            <person name="Martin R."/>
            <person name="McLaughlin D.J."/>
            <person name="Morgenstern I."/>
            <person name="Morin E."/>
            <person name="Murat C."/>
            <person name="Nagy L.G."/>
            <person name="Nolan M."/>
            <person name="Ohm R.A."/>
            <person name="Patyshakuliyeva A."/>
            <person name="Rokas A."/>
            <person name="Ruiz-Duenas F.J."/>
            <person name="Sabat G."/>
            <person name="Salamov A."/>
            <person name="Samejima M."/>
            <person name="Schmutz J."/>
            <person name="Slot J.C."/>
            <person name="St John F."/>
            <person name="Stenlid J."/>
            <person name="Sun H."/>
            <person name="Sun S."/>
            <person name="Syed K."/>
            <person name="Tsang A."/>
            <person name="Wiebenga A."/>
            <person name="Young D."/>
            <person name="Pisabarro A."/>
            <person name="Eastwood D.C."/>
            <person name="Martin F."/>
            <person name="Cullen D."/>
            <person name="Grigoriev I.V."/>
            <person name="Hibbett D.S."/>
        </authorList>
    </citation>
    <scope>NUCLEOTIDE SEQUENCE [LARGE SCALE GENOMIC DNA]</scope>
    <source>
        <strain evidence="11 12">MD-104</strain>
    </source>
</reference>
<dbReference type="EC" id="5.6.2.4" evidence="8"/>
<evidence type="ECO:0000259" key="10">
    <source>
        <dbReference type="PROSITE" id="PS51194"/>
    </source>
</evidence>
<proteinExistence type="inferred from homology"/>
<organism evidence="11 12">
    <name type="scientific">Wolfiporia cocos (strain MD-104)</name>
    <name type="common">Brown rot fungus</name>
    <dbReference type="NCBI Taxonomy" id="742152"/>
    <lineage>
        <taxon>Eukaryota</taxon>
        <taxon>Fungi</taxon>
        <taxon>Dikarya</taxon>
        <taxon>Basidiomycota</taxon>
        <taxon>Agaricomycotina</taxon>
        <taxon>Agaricomycetes</taxon>
        <taxon>Polyporales</taxon>
        <taxon>Phaeolaceae</taxon>
        <taxon>Wolfiporia</taxon>
    </lineage>
</organism>
<dbReference type="InterPro" id="IPR014001">
    <property type="entry name" value="Helicase_ATP-bd"/>
</dbReference>
<dbReference type="PANTHER" id="PTHR13710:SF153">
    <property type="entry name" value="RECQ-LIKE DNA HELICASE BLM"/>
    <property type="match status" value="1"/>
</dbReference>
<sequence>SAEWLTTLLQQRCGIVQPRDFQVRHGMDLINGKDLFLVVAPGQGKTLVMYAPLLAAQALSQQGIAIIVAPTKLLTVQLSNGATKIGLRALAINEDTLRTAQYENHDLFKELAAGKDVRIAVMSPQMLSGERMNSFLRTASNKRQIRWFMVDEAHLVDEESTLWLEPYRGIKMMRARLVSGTIWAAFTGTATPSCSLAIAAGLGFRRGHYVDARYSVDRPNIKYITRFLEYPVSGAEFLDLAFLIPHDMTCAQDIPITLVFCNTIETGYRLMKFLDRLIPSTVPQRLKIVKLYNSLMPDNYRQKFVCDINSGTVLRIGICTDTCVYGFDVPGVRRTVNLGVPKSRQEAKQKDLRGGRDGSLAIAYSYAPDWVRDIPPETVQTKKEKHDAERRKKLEHDILLWFNPPPTMCPRRLDLESNGEVFEPRERWCSTCHPEPEVSSDATANAKWADILAASAPIKVASNVRSDGTYCALGVRTRQAFITMLLQWRGRVWKRTRGDCIDEPAQRFLPVFLINRLADKAHACTTYKKFEHVMTGWDSLSSHGVELFQWLTEILEGFKAARTQRTSENNIKVEEQDLKIVQHV</sequence>
<evidence type="ECO:0000256" key="2">
    <source>
        <dbReference type="ARBA" id="ARBA00022741"/>
    </source>
</evidence>
<dbReference type="InterPro" id="IPR001650">
    <property type="entry name" value="Helicase_C-like"/>
</dbReference>
<keyword evidence="2" id="KW-0547">Nucleotide-binding</keyword>
<dbReference type="Proteomes" id="UP000218811">
    <property type="component" value="Unassembled WGS sequence"/>
</dbReference>
<dbReference type="STRING" id="742152.A0A2H3JVH5"/>
<dbReference type="OrthoDB" id="3260945at2759"/>
<keyword evidence="5" id="KW-0413">Isomerase</keyword>
<evidence type="ECO:0000256" key="1">
    <source>
        <dbReference type="ARBA" id="ARBA00005446"/>
    </source>
</evidence>
<protein>
    <recommendedName>
        <fullName evidence="8">DNA 3'-5' helicase</fullName>
        <ecNumber evidence="8">5.6.2.4</ecNumber>
    </recommendedName>
</protein>
<keyword evidence="3" id="KW-0067">ATP-binding</keyword>
<keyword evidence="11" id="KW-0378">Hydrolase</keyword>
<comment type="catalytic activity">
    <reaction evidence="7">
        <text>Couples ATP hydrolysis with the unwinding of duplex DNA by translocating in the 3'-5' direction.</text>
        <dbReference type="EC" id="5.6.2.4"/>
    </reaction>
</comment>
<feature type="non-terminal residue" evidence="11">
    <location>
        <position position="1"/>
    </location>
</feature>
<evidence type="ECO:0000256" key="7">
    <source>
        <dbReference type="ARBA" id="ARBA00034617"/>
    </source>
</evidence>
<dbReference type="GO" id="GO:0043138">
    <property type="term" value="F:3'-5' DNA helicase activity"/>
    <property type="evidence" value="ECO:0007669"/>
    <property type="project" value="UniProtKB-EC"/>
</dbReference>
<evidence type="ECO:0000256" key="6">
    <source>
        <dbReference type="ARBA" id="ARBA00023242"/>
    </source>
</evidence>
<evidence type="ECO:0000313" key="11">
    <source>
        <dbReference type="EMBL" id="PCH41838.1"/>
    </source>
</evidence>
<evidence type="ECO:0000313" key="12">
    <source>
        <dbReference type="Proteomes" id="UP000218811"/>
    </source>
</evidence>
<dbReference type="GO" id="GO:0005694">
    <property type="term" value="C:chromosome"/>
    <property type="evidence" value="ECO:0007669"/>
    <property type="project" value="TreeGrafter"/>
</dbReference>
<dbReference type="SMART" id="SM00487">
    <property type="entry name" value="DEXDc"/>
    <property type="match status" value="1"/>
</dbReference>
<dbReference type="GO" id="GO:0016787">
    <property type="term" value="F:hydrolase activity"/>
    <property type="evidence" value="ECO:0007669"/>
    <property type="project" value="UniProtKB-KW"/>
</dbReference>
<evidence type="ECO:0000256" key="5">
    <source>
        <dbReference type="ARBA" id="ARBA00023235"/>
    </source>
</evidence>
<dbReference type="Gene3D" id="3.40.50.300">
    <property type="entry name" value="P-loop containing nucleotide triphosphate hydrolases"/>
    <property type="match status" value="2"/>
</dbReference>
<evidence type="ECO:0000256" key="8">
    <source>
        <dbReference type="ARBA" id="ARBA00034808"/>
    </source>
</evidence>
<keyword evidence="4" id="KW-0238">DNA-binding</keyword>
<dbReference type="PANTHER" id="PTHR13710">
    <property type="entry name" value="DNA HELICASE RECQ FAMILY MEMBER"/>
    <property type="match status" value="1"/>
</dbReference>
<dbReference type="GO" id="GO:0005524">
    <property type="term" value="F:ATP binding"/>
    <property type="evidence" value="ECO:0007669"/>
    <property type="project" value="UniProtKB-KW"/>
</dbReference>
<gene>
    <name evidence="11" type="ORF">WOLCODRAFT_33611</name>
</gene>
<dbReference type="InterPro" id="IPR011545">
    <property type="entry name" value="DEAD/DEAH_box_helicase_dom"/>
</dbReference>
<dbReference type="GO" id="GO:0005634">
    <property type="term" value="C:nucleus"/>
    <property type="evidence" value="ECO:0007669"/>
    <property type="project" value="TreeGrafter"/>
</dbReference>
<dbReference type="OMA" id="FEPRERW"/>
<dbReference type="SUPFAM" id="SSF52540">
    <property type="entry name" value="P-loop containing nucleoside triphosphate hydrolases"/>
    <property type="match status" value="1"/>
</dbReference>
<name>A0A2H3JVH5_WOLCO</name>
<feature type="non-terminal residue" evidence="11">
    <location>
        <position position="584"/>
    </location>
</feature>
<evidence type="ECO:0000256" key="4">
    <source>
        <dbReference type="ARBA" id="ARBA00023125"/>
    </source>
</evidence>
<accession>A0A2H3JVH5</accession>
<dbReference type="AlphaFoldDB" id="A0A2H3JVH5"/>
<dbReference type="EMBL" id="KB468121">
    <property type="protein sequence ID" value="PCH41838.1"/>
    <property type="molecule type" value="Genomic_DNA"/>
</dbReference>
<dbReference type="Pfam" id="PF00270">
    <property type="entry name" value="DEAD"/>
    <property type="match status" value="1"/>
</dbReference>
<evidence type="ECO:0000259" key="9">
    <source>
        <dbReference type="PROSITE" id="PS51192"/>
    </source>
</evidence>
<feature type="domain" description="Helicase ATP-binding" evidence="9">
    <location>
        <begin position="26"/>
        <end position="208"/>
    </location>
</feature>
<dbReference type="PROSITE" id="PS51192">
    <property type="entry name" value="HELICASE_ATP_BIND_1"/>
    <property type="match status" value="1"/>
</dbReference>
<dbReference type="InterPro" id="IPR027417">
    <property type="entry name" value="P-loop_NTPase"/>
</dbReference>
<comment type="similarity">
    <text evidence="1">Belongs to the helicase family. RecQ subfamily.</text>
</comment>
<dbReference type="PROSITE" id="PS51194">
    <property type="entry name" value="HELICASE_CTER"/>
    <property type="match status" value="1"/>
</dbReference>